<accession>A0A8H5DSP7</accession>
<evidence type="ECO:0000313" key="2">
    <source>
        <dbReference type="EMBL" id="KAF5234156.1"/>
    </source>
</evidence>
<feature type="domain" description="DUF8032" evidence="1">
    <location>
        <begin position="100"/>
        <end position="193"/>
    </location>
</feature>
<evidence type="ECO:0000313" key="3">
    <source>
        <dbReference type="Proteomes" id="UP000573603"/>
    </source>
</evidence>
<gene>
    <name evidence="2" type="ORF">FANTH_12258</name>
</gene>
<dbReference type="EMBL" id="JABEVY010000395">
    <property type="protein sequence ID" value="KAF5234156.1"/>
    <property type="molecule type" value="Genomic_DNA"/>
</dbReference>
<reference evidence="2 3" key="1">
    <citation type="journal article" date="2020" name="BMC Genomics">
        <title>Correction to: Identification and distribution of gene clusters required for synthesis of sphingolipid metabolism inhibitors in diverse species of the filamentous fungus Fusarium.</title>
        <authorList>
            <person name="Kim H.S."/>
            <person name="Lohmar J.M."/>
            <person name="Busman M."/>
            <person name="Brown D.W."/>
            <person name="Naumann T.A."/>
            <person name="Divon H.H."/>
            <person name="Lysoe E."/>
            <person name="Uhlig S."/>
            <person name="Proctor R.H."/>
        </authorList>
    </citation>
    <scope>NUCLEOTIDE SEQUENCE [LARGE SCALE GENOMIC DNA]</scope>
    <source>
        <strain evidence="2 3">NRRL 25214</strain>
    </source>
</reference>
<organism evidence="2 3">
    <name type="scientific">Fusarium anthophilum</name>
    <dbReference type="NCBI Taxonomy" id="48485"/>
    <lineage>
        <taxon>Eukaryota</taxon>
        <taxon>Fungi</taxon>
        <taxon>Dikarya</taxon>
        <taxon>Ascomycota</taxon>
        <taxon>Pezizomycotina</taxon>
        <taxon>Sordariomycetes</taxon>
        <taxon>Hypocreomycetidae</taxon>
        <taxon>Hypocreales</taxon>
        <taxon>Nectriaceae</taxon>
        <taxon>Fusarium</taxon>
        <taxon>Fusarium fujikuroi species complex</taxon>
    </lineage>
</organism>
<sequence>MAIPPEGVAQTLNPQSQMIQHIGHPAHADMTDSSHVKTECQVSPQLQGQLSPTGQVHYPQDVRELQGLVKTVPAADAKSTPGPILAANPLVLPPDRDGVQRVTFEYSKDSAKMQYTVRCDVESVDTDELSPKFKEENCVYPRACDPTAESRGNRWKYETECNRIAWGLAQLNIPLRCKRGLLQRAVDTWRNSNKDPRLWSRRVRRLAKEKKRHNFCGCRANPR</sequence>
<dbReference type="PANTHER" id="PTHR22949">
    <property type="entry name" value="WHITE COLLAR 2 PROTEIN WC2"/>
    <property type="match status" value="1"/>
</dbReference>
<keyword evidence="3" id="KW-1185">Reference proteome</keyword>
<name>A0A8H5DSP7_9HYPO</name>
<protein>
    <recommendedName>
        <fullName evidence="1">DUF8032 domain-containing protein</fullName>
    </recommendedName>
</protein>
<proteinExistence type="predicted"/>
<dbReference type="AlphaFoldDB" id="A0A8H5DSP7"/>
<dbReference type="InterPro" id="IPR058345">
    <property type="entry name" value="DUF8032"/>
</dbReference>
<comment type="caution">
    <text evidence="2">The sequence shown here is derived from an EMBL/GenBank/DDBJ whole genome shotgun (WGS) entry which is preliminary data.</text>
</comment>
<dbReference type="Pfam" id="PF26087">
    <property type="entry name" value="DUF8032"/>
    <property type="match status" value="1"/>
</dbReference>
<evidence type="ECO:0000259" key="1">
    <source>
        <dbReference type="Pfam" id="PF26087"/>
    </source>
</evidence>
<dbReference type="PANTHER" id="PTHR22949:SF0">
    <property type="entry name" value="RE27538P"/>
    <property type="match status" value="1"/>
</dbReference>
<dbReference type="Proteomes" id="UP000573603">
    <property type="component" value="Unassembled WGS sequence"/>
</dbReference>